<name>A0AAD5UNE5_9FUNG</name>
<feature type="region of interest" description="Disordered" evidence="3">
    <location>
        <begin position="253"/>
        <end position="272"/>
    </location>
</feature>
<dbReference type="InterPro" id="IPR004854">
    <property type="entry name" value="Ufd1-like"/>
</dbReference>
<dbReference type="AlphaFoldDB" id="A0AAD5UNE5"/>
<evidence type="ECO:0000256" key="1">
    <source>
        <dbReference type="ARBA" id="ARBA00006043"/>
    </source>
</evidence>
<dbReference type="GO" id="GO:0034098">
    <property type="term" value="C:VCP-NPL4-UFD1 AAA ATPase complex"/>
    <property type="evidence" value="ECO:0007669"/>
    <property type="project" value="TreeGrafter"/>
</dbReference>
<dbReference type="Pfam" id="PF03152">
    <property type="entry name" value="UFD1_N1"/>
    <property type="match status" value="1"/>
</dbReference>
<dbReference type="GO" id="GO:0031593">
    <property type="term" value="F:polyubiquitin modification-dependent protein binding"/>
    <property type="evidence" value="ECO:0007669"/>
    <property type="project" value="TreeGrafter"/>
</dbReference>
<evidence type="ECO:0000256" key="2">
    <source>
        <dbReference type="ARBA" id="ARBA00022786"/>
    </source>
</evidence>
<dbReference type="Gene3D" id="3.10.330.10">
    <property type="match status" value="1"/>
</dbReference>
<feature type="domain" description="Ubiquitin fusion degradation protein UFD1 N-terminal subdomain 2" evidence="5">
    <location>
        <begin position="90"/>
        <end position="165"/>
    </location>
</feature>
<reference evidence="6" key="1">
    <citation type="submission" date="2020-05" db="EMBL/GenBank/DDBJ databases">
        <title>Phylogenomic resolution of chytrid fungi.</title>
        <authorList>
            <person name="Stajich J.E."/>
            <person name="Amses K."/>
            <person name="Simmons R."/>
            <person name="Seto K."/>
            <person name="Myers J."/>
            <person name="Bonds A."/>
            <person name="Quandt C.A."/>
            <person name="Barry K."/>
            <person name="Liu P."/>
            <person name="Grigoriev I."/>
            <person name="Longcore J.E."/>
            <person name="James T.Y."/>
        </authorList>
    </citation>
    <scope>NUCLEOTIDE SEQUENCE</scope>
    <source>
        <strain evidence="6">PLAUS21</strain>
    </source>
</reference>
<dbReference type="InterPro" id="IPR055417">
    <property type="entry name" value="UFD1_N1"/>
</dbReference>
<sequence>MMPGKERENVNFGGKIILPPSSLQRLSQLHIEYPMLFELKNKKLGLSTHAGVLEFIAEEGRCYLPRWMLATLGIQEGEVIEIENTSLALGKFVKIQPQSVNFLDISDPKAVLEQAFRYFSCLTQGDIITISYNDTLYDILVMETKPSEKGISIIETDLEVDFAAPKGYVEPTYNKPAAKYTPTSINEHTVKEETGFKSFNGQGQRLNNKTGDSMYNTSLGETVKENNIPNALILPEGKLYFGYKIVPLGSDVETEPERFAGTGQSLRQKKKK</sequence>
<evidence type="ECO:0000259" key="5">
    <source>
        <dbReference type="Pfam" id="PF24842"/>
    </source>
</evidence>
<proteinExistence type="inferred from homology"/>
<comment type="caution">
    <text evidence="6">The sequence shown here is derived from an EMBL/GenBank/DDBJ whole genome shotgun (WGS) entry which is preliminary data.</text>
</comment>
<dbReference type="EMBL" id="JADGKB010000009">
    <property type="protein sequence ID" value="KAJ3260758.1"/>
    <property type="molecule type" value="Genomic_DNA"/>
</dbReference>
<keyword evidence="7" id="KW-1185">Reference proteome</keyword>
<dbReference type="GO" id="GO:0006511">
    <property type="term" value="P:ubiquitin-dependent protein catabolic process"/>
    <property type="evidence" value="ECO:0007669"/>
    <property type="project" value="InterPro"/>
</dbReference>
<evidence type="ECO:0000313" key="6">
    <source>
        <dbReference type="EMBL" id="KAJ3260758.1"/>
    </source>
</evidence>
<dbReference type="PANTHER" id="PTHR12555">
    <property type="entry name" value="UBIQUITIN FUSION DEGRADATON PROTEIN 1"/>
    <property type="match status" value="1"/>
</dbReference>
<dbReference type="GO" id="GO:0036503">
    <property type="term" value="P:ERAD pathway"/>
    <property type="evidence" value="ECO:0007669"/>
    <property type="project" value="TreeGrafter"/>
</dbReference>
<feature type="domain" description="Ubiquitin fusion degradation protein UFD1 N-terminal subdomain 1" evidence="4">
    <location>
        <begin position="5"/>
        <end position="87"/>
    </location>
</feature>
<protein>
    <submittedName>
        <fullName evidence="6">Ubiquitin fusion degradation protein</fullName>
    </submittedName>
</protein>
<gene>
    <name evidence="6" type="primary">UFD1</name>
    <name evidence="6" type="ORF">HK103_007321</name>
</gene>
<dbReference type="InterPro" id="IPR055418">
    <property type="entry name" value="UFD1_N2"/>
</dbReference>
<comment type="similarity">
    <text evidence="1">Belongs to the UFD1 family.</text>
</comment>
<accession>A0AAD5UNE5</accession>
<dbReference type="PANTHER" id="PTHR12555:SF13">
    <property type="entry name" value="UBIQUITIN RECOGNITION FACTOR IN ER-ASSOCIATED DEGRADATION PROTEIN 1"/>
    <property type="match status" value="1"/>
</dbReference>
<evidence type="ECO:0000256" key="3">
    <source>
        <dbReference type="SAM" id="MobiDB-lite"/>
    </source>
</evidence>
<evidence type="ECO:0000259" key="4">
    <source>
        <dbReference type="Pfam" id="PF03152"/>
    </source>
</evidence>
<dbReference type="Pfam" id="PF24842">
    <property type="entry name" value="UFD1_N2"/>
    <property type="match status" value="1"/>
</dbReference>
<dbReference type="Proteomes" id="UP001210925">
    <property type="component" value="Unassembled WGS sequence"/>
</dbReference>
<organism evidence="6 7">
    <name type="scientific">Boothiomyces macroporosus</name>
    <dbReference type="NCBI Taxonomy" id="261099"/>
    <lineage>
        <taxon>Eukaryota</taxon>
        <taxon>Fungi</taxon>
        <taxon>Fungi incertae sedis</taxon>
        <taxon>Chytridiomycota</taxon>
        <taxon>Chytridiomycota incertae sedis</taxon>
        <taxon>Chytridiomycetes</taxon>
        <taxon>Rhizophydiales</taxon>
        <taxon>Terramycetaceae</taxon>
        <taxon>Boothiomyces</taxon>
    </lineage>
</organism>
<dbReference type="InterPro" id="IPR042299">
    <property type="entry name" value="Ufd1-like_Nn"/>
</dbReference>
<evidence type="ECO:0000313" key="7">
    <source>
        <dbReference type="Proteomes" id="UP001210925"/>
    </source>
</evidence>
<keyword evidence="2" id="KW-0833">Ubl conjugation pathway</keyword>
<dbReference type="Gene3D" id="2.40.40.50">
    <property type="entry name" value="Ubiquitin fusion degradation protein UFD1, N-terminal domain"/>
    <property type="match status" value="1"/>
</dbReference>